<dbReference type="EC" id="7.-.-.-" evidence="10"/>
<keyword evidence="10" id="KW-0997">Cell inner membrane</keyword>
<comment type="subunit">
    <text evidence="10">The complex is composed of six subunits: RnfA, RnfB, RnfC, RnfD, RnfE and RnfG.</text>
</comment>
<evidence type="ECO:0000256" key="7">
    <source>
        <dbReference type="ARBA" id="ARBA00022982"/>
    </source>
</evidence>
<dbReference type="InterPro" id="IPR011303">
    <property type="entry name" value="RnfD_bac"/>
</dbReference>
<evidence type="ECO:0000256" key="5">
    <source>
        <dbReference type="ARBA" id="ARBA00022692"/>
    </source>
</evidence>
<dbReference type="RefSeq" id="WP_080521396.1">
    <property type="nucleotide sequence ID" value="NZ_LPUF01000001.1"/>
</dbReference>
<keyword evidence="2 10" id="KW-0597">Phosphoprotein</keyword>
<proteinExistence type="inferred from homology"/>
<feature type="transmembrane region" description="Helical" evidence="10">
    <location>
        <begin position="293"/>
        <end position="313"/>
    </location>
</feature>
<feature type="transmembrane region" description="Helical" evidence="10">
    <location>
        <begin position="136"/>
        <end position="155"/>
    </location>
</feature>
<keyword evidence="10" id="KW-1003">Cell membrane</keyword>
<reference evidence="11 12" key="1">
    <citation type="submission" date="2015-12" db="EMBL/GenBank/DDBJ databases">
        <authorList>
            <person name="Shamseldin A."/>
            <person name="Moawad H."/>
            <person name="Abd El-Rahim W.M."/>
            <person name="Sadowsky M.J."/>
        </authorList>
    </citation>
    <scope>NUCLEOTIDE SEQUENCE [LARGE SCALE GENOMIC DNA]</scope>
    <source>
        <strain evidence="11 12">WF1</strain>
    </source>
</reference>
<evidence type="ECO:0000313" key="11">
    <source>
        <dbReference type="EMBL" id="OQK16774.1"/>
    </source>
</evidence>
<organism evidence="11 12">
    <name type="scientific">Methyloprofundus sedimenti</name>
    <dbReference type="NCBI Taxonomy" id="1420851"/>
    <lineage>
        <taxon>Bacteria</taxon>
        <taxon>Pseudomonadati</taxon>
        <taxon>Pseudomonadota</taxon>
        <taxon>Gammaproteobacteria</taxon>
        <taxon>Methylococcales</taxon>
        <taxon>Methylococcaceae</taxon>
        <taxon>Methyloprofundus</taxon>
    </lineage>
</organism>
<feature type="modified residue" description="FMN phosphoryl threonine" evidence="10">
    <location>
        <position position="188"/>
    </location>
</feature>
<comment type="function">
    <text evidence="10">Part of a membrane-bound complex that couples electron transfer with translocation of ions across the membrane.</text>
</comment>
<dbReference type="GO" id="GO:0022900">
    <property type="term" value="P:electron transport chain"/>
    <property type="evidence" value="ECO:0007669"/>
    <property type="project" value="UniProtKB-UniRule"/>
</dbReference>
<evidence type="ECO:0000256" key="2">
    <source>
        <dbReference type="ARBA" id="ARBA00022553"/>
    </source>
</evidence>
<feature type="transmembrane region" description="Helical" evidence="10">
    <location>
        <begin position="237"/>
        <end position="257"/>
    </location>
</feature>
<keyword evidence="4 10" id="KW-0288">FMN</keyword>
<dbReference type="Proteomes" id="UP000191980">
    <property type="component" value="Unassembled WGS sequence"/>
</dbReference>
<evidence type="ECO:0000256" key="1">
    <source>
        <dbReference type="ARBA" id="ARBA00022448"/>
    </source>
</evidence>
<comment type="similarity">
    <text evidence="10">Belongs to the NqrB/RnfD family.</text>
</comment>
<feature type="transmembrane region" description="Helical" evidence="10">
    <location>
        <begin position="266"/>
        <end position="287"/>
    </location>
</feature>
<evidence type="ECO:0000256" key="6">
    <source>
        <dbReference type="ARBA" id="ARBA00022967"/>
    </source>
</evidence>
<comment type="subcellular location">
    <subcellularLocation>
        <location evidence="10">Cell inner membrane</location>
        <topology evidence="10">Multi-pass membrane protein</topology>
    </subcellularLocation>
</comment>
<keyword evidence="7 10" id="KW-0249">Electron transport</keyword>
<sequence length="352" mass="37811">MAKSDLKIDIRTSPYIRKAPTVAQIMRNVVYALLPLVIYSVYHFGISALALILVTAMSCMATEHFFCKMSGKKSTILDASAAVSGLLLAMTLPPGFPLWMGAVAGFTAIAMGKTLFGGLGFNLFNPALVGRAFVQAAFPVSITTWTPALATDRFVEFIPSTLALPFMKPLPTADWSIQVAIDGFTGATPLALMKFQGIITDSYDLFMGNVAGSTGETSVLLILVCGAYLVYKQMLDWRIPAAVIIGTAISAELFYFIDPDKYPSPAFMLFSGGLMFAAVFMASDMVASPVTPLGIFVFGCLVGILTVVIRLFGGLTEAVMYAILFGNAATPIIETYTQPRIYGARKNKQDKS</sequence>
<keyword evidence="9 10" id="KW-0472">Membrane</keyword>
<dbReference type="InterPro" id="IPR004338">
    <property type="entry name" value="NqrB/RnfD"/>
</dbReference>
<keyword evidence="8 10" id="KW-1133">Transmembrane helix</keyword>
<dbReference type="Pfam" id="PF03116">
    <property type="entry name" value="NQR2_RnfD_RnfE"/>
    <property type="match status" value="1"/>
</dbReference>
<keyword evidence="6 10" id="KW-1278">Translocase</keyword>
<feature type="transmembrane region" description="Helical" evidence="10">
    <location>
        <begin position="205"/>
        <end position="231"/>
    </location>
</feature>
<dbReference type="NCBIfam" id="TIGR01946">
    <property type="entry name" value="rnfD"/>
    <property type="match status" value="1"/>
</dbReference>
<keyword evidence="5 10" id="KW-0812">Transmembrane</keyword>
<accession>A0A1V8M5E1</accession>
<dbReference type="HAMAP" id="MF_00462">
    <property type="entry name" value="RsxD_RnfD"/>
    <property type="match status" value="1"/>
</dbReference>
<name>A0A1V8M5E1_9GAMM</name>
<evidence type="ECO:0000256" key="10">
    <source>
        <dbReference type="HAMAP-Rule" id="MF_00462"/>
    </source>
</evidence>
<comment type="cofactor">
    <cofactor evidence="10">
        <name>FMN</name>
        <dbReference type="ChEBI" id="CHEBI:58210"/>
    </cofactor>
</comment>
<evidence type="ECO:0000256" key="9">
    <source>
        <dbReference type="ARBA" id="ARBA00023136"/>
    </source>
</evidence>
<dbReference type="AlphaFoldDB" id="A0A1V8M5E1"/>
<keyword evidence="1 10" id="KW-0813">Transport</keyword>
<feature type="transmembrane region" description="Helical" evidence="10">
    <location>
        <begin position="29"/>
        <end position="54"/>
    </location>
</feature>
<keyword evidence="12" id="KW-1185">Reference proteome</keyword>
<protein>
    <recommendedName>
        <fullName evidence="10">Ion-translocating oxidoreductase complex subunit D</fullName>
        <ecNumber evidence="10">7.-.-.-</ecNumber>
    </recommendedName>
    <alternativeName>
        <fullName evidence="10">Rnf electron transport complex subunit D</fullName>
    </alternativeName>
</protein>
<evidence type="ECO:0000313" key="12">
    <source>
        <dbReference type="Proteomes" id="UP000191980"/>
    </source>
</evidence>
<dbReference type="PANTHER" id="PTHR30578">
    <property type="entry name" value="ELECTRON TRANSPORT COMPLEX PROTEIN RNFD"/>
    <property type="match status" value="1"/>
</dbReference>
<gene>
    <name evidence="10" type="primary">rnfD</name>
    <name evidence="11" type="ORF">AU255_02375</name>
</gene>
<dbReference type="GO" id="GO:0005886">
    <property type="term" value="C:plasma membrane"/>
    <property type="evidence" value="ECO:0007669"/>
    <property type="project" value="UniProtKB-SubCell"/>
</dbReference>
<dbReference type="OrthoDB" id="9776359at2"/>
<dbReference type="EMBL" id="LPUF01000001">
    <property type="protein sequence ID" value="OQK16774.1"/>
    <property type="molecule type" value="Genomic_DNA"/>
</dbReference>
<evidence type="ECO:0000256" key="4">
    <source>
        <dbReference type="ARBA" id="ARBA00022643"/>
    </source>
</evidence>
<dbReference type="PANTHER" id="PTHR30578:SF0">
    <property type="entry name" value="ION-TRANSLOCATING OXIDOREDUCTASE COMPLEX SUBUNIT D"/>
    <property type="match status" value="1"/>
</dbReference>
<feature type="transmembrane region" description="Helical" evidence="10">
    <location>
        <begin position="98"/>
        <end position="124"/>
    </location>
</feature>
<evidence type="ECO:0000256" key="8">
    <source>
        <dbReference type="ARBA" id="ARBA00022989"/>
    </source>
</evidence>
<dbReference type="STRING" id="1420851.AU255_02375"/>
<dbReference type="GO" id="GO:0055085">
    <property type="term" value="P:transmembrane transport"/>
    <property type="evidence" value="ECO:0007669"/>
    <property type="project" value="InterPro"/>
</dbReference>
<keyword evidence="3 10" id="KW-0285">Flavoprotein</keyword>
<evidence type="ECO:0000256" key="3">
    <source>
        <dbReference type="ARBA" id="ARBA00022630"/>
    </source>
</evidence>
<comment type="caution">
    <text evidence="11">The sequence shown here is derived from an EMBL/GenBank/DDBJ whole genome shotgun (WGS) entry which is preliminary data.</text>
</comment>